<protein>
    <submittedName>
        <fullName evidence="1">Type VII secretion-associated protein</fullName>
    </submittedName>
</protein>
<organism evidence="1 2">
    <name type="scientific">Mycolicibacterium monacense</name>
    <name type="common">Mycobacterium monacense</name>
    <dbReference type="NCBI Taxonomy" id="85693"/>
    <lineage>
        <taxon>Bacteria</taxon>
        <taxon>Bacillati</taxon>
        <taxon>Actinomycetota</taxon>
        <taxon>Actinomycetes</taxon>
        <taxon>Mycobacteriales</taxon>
        <taxon>Mycobacteriaceae</taxon>
        <taxon>Mycolicibacterium</taxon>
    </lineage>
</organism>
<keyword evidence="2" id="KW-1185">Reference proteome</keyword>
<gene>
    <name evidence="1" type="ORF">MMON_35220</name>
</gene>
<reference evidence="1 2" key="1">
    <citation type="journal article" date="2019" name="Emerg. Microbes Infect.">
        <title>Comprehensive subspecies identification of 175 nontuberculous mycobacteria species based on 7547 genomic profiles.</title>
        <authorList>
            <person name="Matsumoto Y."/>
            <person name="Kinjo T."/>
            <person name="Motooka D."/>
            <person name="Nabeya D."/>
            <person name="Jung N."/>
            <person name="Uechi K."/>
            <person name="Horii T."/>
            <person name="Iida T."/>
            <person name="Fujita J."/>
            <person name="Nakamura S."/>
        </authorList>
    </citation>
    <scope>NUCLEOTIDE SEQUENCE [LARGE SCALE GENOMIC DNA]</scope>
    <source>
        <strain evidence="1 2">JCM 15658</strain>
    </source>
</reference>
<sequence length="382" mass="39185">MTTVEVGPVAMRGPNRVDDELATAAIESIDDTLMLVEDGPVRVRAVMTDLLRSAVGPGADELAVVHPGWWSRRRVQAVLDAAGDICGAAVAVTRAEALGGGYDAVVEIAAEHVAVTAARICTLTRTSDDAVCAAVVREIGHAQTVVVDAPPGVGGSALATAIAAALRRTGVTVTPAATQVVQIPTRPVAAPPPRRSGRRAIPVLAGALVAAAGVGAAVVTHEPAPPPAEPSTLLVEGRAAVVVPALWTVRRITDGGGSARVQITSPADPAVALHVTQSPLPRAQSLGEVGDTLLGALEAQPPGVFTDFHARDERGGRAVVTYRERRARHQTDWVVLVDDTLRIGIGCQSPPGRTDAVRSACDAAVHSAHAVFGKNMSENGTG</sequence>
<accession>A0AAD1J1B9</accession>
<dbReference type="EMBL" id="AP022617">
    <property type="protein sequence ID" value="BBZ62221.1"/>
    <property type="molecule type" value="Genomic_DNA"/>
</dbReference>
<name>A0AAD1J1B9_MYCMB</name>
<dbReference type="RefSeq" id="WP_234786900.1">
    <property type="nucleotide sequence ID" value="NZ_AP022617.1"/>
</dbReference>
<proteinExistence type="predicted"/>
<dbReference type="NCBIfam" id="TIGR03931">
    <property type="entry name" value="T7SS_Rv3446c"/>
    <property type="match status" value="1"/>
</dbReference>
<dbReference type="Proteomes" id="UP000466039">
    <property type="component" value="Chromosome"/>
</dbReference>
<dbReference type="AlphaFoldDB" id="A0AAD1J1B9"/>
<dbReference type="InterPro" id="IPR023840">
    <property type="entry name" value="T7SS_Rv3446c"/>
</dbReference>
<evidence type="ECO:0000313" key="1">
    <source>
        <dbReference type="EMBL" id="BBZ62221.1"/>
    </source>
</evidence>
<evidence type="ECO:0000313" key="2">
    <source>
        <dbReference type="Proteomes" id="UP000466039"/>
    </source>
</evidence>